<accession>A0A8H8QRI8</accession>
<protein>
    <recommendedName>
        <fullName evidence="3">Deoxyribonuclease NucA/NucB domain-containing protein</fullName>
    </recommendedName>
</protein>
<dbReference type="Pfam" id="PF14040">
    <property type="entry name" value="DNase_NucA_NucB"/>
    <property type="match status" value="1"/>
</dbReference>
<organism evidence="4 5">
    <name type="scientific">Ustilago bromivora</name>
    <dbReference type="NCBI Taxonomy" id="307758"/>
    <lineage>
        <taxon>Eukaryota</taxon>
        <taxon>Fungi</taxon>
        <taxon>Dikarya</taxon>
        <taxon>Basidiomycota</taxon>
        <taxon>Ustilaginomycotina</taxon>
        <taxon>Ustilaginomycetes</taxon>
        <taxon>Ustilaginales</taxon>
        <taxon>Ustilaginaceae</taxon>
        <taxon>Ustilago</taxon>
    </lineage>
</organism>
<feature type="signal peptide" evidence="2">
    <location>
        <begin position="1"/>
        <end position="21"/>
    </location>
</feature>
<dbReference type="EMBL" id="ULHB01000127">
    <property type="protein sequence ID" value="SYW82747.1"/>
    <property type="molecule type" value="Genomic_DNA"/>
</dbReference>
<evidence type="ECO:0000256" key="1">
    <source>
        <dbReference type="SAM" id="MobiDB-lite"/>
    </source>
</evidence>
<dbReference type="AlphaFoldDB" id="A0A8H8QRI8"/>
<evidence type="ECO:0000259" key="3">
    <source>
        <dbReference type="Pfam" id="PF14040"/>
    </source>
</evidence>
<dbReference type="Proteomes" id="UP000658997">
    <property type="component" value="Unassembled WGS sequence"/>
</dbReference>
<proteinExistence type="predicted"/>
<sequence length="256" mass="27045">MRLSWTVAALAMLGLASGAQAATLIWDCTRVPNICSNDCYAIQCAGKPTRLHRDSANASINRANTACRSPNRCAGKPADSNSCDEYPYASSQEGGAGSATRCVPSTENSRQGGTLSSFYTNNGVIDRNAYNVAFAWTGGLQYCSGSCTNTGNEVTKRNLAIGTQHIARHFLTDQGHQLTSKSSQSFGSSSDNTRGRGKVWIACAGSLTRLFGPADVSTVFERVDSPGSLDSLIGTHAWLAHEERNVTIASALPSAP</sequence>
<evidence type="ECO:0000256" key="2">
    <source>
        <dbReference type="SAM" id="SignalP"/>
    </source>
</evidence>
<feature type="compositionally biased region" description="Polar residues" evidence="1">
    <location>
        <begin position="103"/>
        <end position="114"/>
    </location>
</feature>
<comment type="caution">
    <text evidence="4">The sequence shown here is derived from an EMBL/GenBank/DDBJ whole genome shotgun (WGS) entry which is preliminary data.</text>
</comment>
<evidence type="ECO:0000313" key="4">
    <source>
        <dbReference type="EMBL" id="SYW82747.1"/>
    </source>
</evidence>
<keyword evidence="5" id="KW-1185">Reference proteome</keyword>
<evidence type="ECO:0000313" key="5">
    <source>
        <dbReference type="Proteomes" id="UP000658997"/>
    </source>
</evidence>
<keyword evidence="2" id="KW-0732">Signal</keyword>
<feature type="chain" id="PRO_5034678854" description="Deoxyribonuclease NucA/NucB domain-containing protein" evidence="2">
    <location>
        <begin position="22"/>
        <end position="256"/>
    </location>
</feature>
<dbReference type="InterPro" id="IPR029476">
    <property type="entry name" value="DNase_NucA_NucB"/>
</dbReference>
<gene>
    <name evidence="4" type="ORF">UBRO2_04869</name>
</gene>
<reference evidence="4" key="1">
    <citation type="submission" date="2018-08" db="EMBL/GenBank/DDBJ databases">
        <authorList>
            <person name="Guldener U."/>
        </authorList>
    </citation>
    <scope>NUCLEOTIDE SEQUENCE</scope>
    <source>
        <strain evidence="4">UB2</strain>
    </source>
</reference>
<feature type="region of interest" description="Disordered" evidence="1">
    <location>
        <begin position="91"/>
        <end position="114"/>
    </location>
</feature>
<name>A0A8H8QRI8_9BASI</name>
<feature type="domain" description="Deoxyribonuclease NucA/NucB" evidence="3">
    <location>
        <begin position="39"/>
        <end position="132"/>
    </location>
</feature>